<feature type="domain" description="TonB-dependent receptor plug" evidence="9">
    <location>
        <begin position="116"/>
        <end position="223"/>
    </location>
</feature>
<comment type="similarity">
    <text evidence="7">Belongs to the TonB-dependent receptor family.</text>
</comment>
<evidence type="ECO:0000256" key="1">
    <source>
        <dbReference type="ARBA" id="ARBA00004571"/>
    </source>
</evidence>
<dbReference type="NCBIfam" id="TIGR04056">
    <property type="entry name" value="OMP_RagA_SusC"/>
    <property type="match status" value="1"/>
</dbReference>
<evidence type="ECO:0000256" key="5">
    <source>
        <dbReference type="ARBA" id="ARBA00023136"/>
    </source>
</evidence>
<dbReference type="GO" id="GO:0009279">
    <property type="term" value="C:cell outer membrane"/>
    <property type="evidence" value="ECO:0007669"/>
    <property type="project" value="UniProtKB-SubCell"/>
</dbReference>
<evidence type="ECO:0000256" key="6">
    <source>
        <dbReference type="ARBA" id="ARBA00023237"/>
    </source>
</evidence>
<dbReference type="RefSeq" id="WP_116774645.1">
    <property type="nucleotide sequence ID" value="NZ_QDKG01000001.1"/>
</dbReference>
<dbReference type="OrthoDB" id="9768177at2"/>
<dbReference type="PROSITE" id="PS52016">
    <property type="entry name" value="TONB_DEPENDENT_REC_3"/>
    <property type="match status" value="1"/>
</dbReference>
<dbReference type="InterPro" id="IPR012910">
    <property type="entry name" value="Plug_dom"/>
</dbReference>
<dbReference type="InterPro" id="IPR037066">
    <property type="entry name" value="Plug_dom_sf"/>
</dbReference>
<evidence type="ECO:0000313" key="10">
    <source>
        <dbReference type="EMBL" id="PVH26786.1"/>
    </source>
</evidence>
<keyword evidence="4 7" id="KW-0812">Transmembrane</keyword>
<feature type="chain" id="PRO_5015643904" description="TonB-dependent receptor plug domain-containing protein" evidence="8">
    <location>
        <begin position="22"/>
        <end position="1079"/>
    </location>
</feature>
<name>A0A2T8HMY1_9SPHI</name>
<dbReference type="Gene3D" id="2.40.170.20">
    <property type="entry name" value="TonB-dependent receptor, beta-barrel domain"/>
    <property type="match status" value="1"/>
</dbReference>
<keyword evidence="8" id="KW-0732">Signal</keyword>
<protein>
    <recommendedName>
        <fullName evidence="9">TonB-dependent receptor plug domain-containing protein</fullName>
    </recommendedName>
</protein>
<dbReference type="InterPro" id="IPR039426">
    <property type="entry name" value="TonB-dep_rcpt-like"/>
</dbReference>
<dbReference type="Pfam" id="PF07715">
    <property type="entry name" value="Plug"/>
    <property type="match status" value="1"/>
</dbReference>
<dbReference type="InterPro" id="IPR023996">
    <property type="entry name" value="TonB-dep_OMP_SusC/RagA"/>
</dbReference>
<evidence type="ECO:0000256" key="4">
    <source>
        <dbReference type="ARBA" id="ARBA00022692"/>
    </source>
</evidence>
<keyword evidence="6 7" id="KW-0998">Cell outer membrane</keyword>
<dbReference type="AlphaFoldDB" id="A0A2T8HMY1"/>
<dbReference type="InterPro" id="IPR008969">
    <property type="entry name" value="CarboxyPept-like_regulatory"/>
</dbReference>
<dbReference type="EMBL" id="QDKG01000001">
    <property type="protein sequence ID" value="PVH26786.1"/>
    <property type="molecule type" value="Genomic_DNA"/>
</dbReference>
<dbReference type="Proteomes" id="UP000245627">
    <property type="component" value="Unassembled WGS sequence"/>
</dbReference>
<organism evidence="10 11">
    <name type="scientific">Sphingobacterium corticibacter</name>
    <dbReference type="NCBI Taxonomy" id="2171749"/>
    <lineage>
        <taxon>Bacteria</taxon>
        <taxon>Pseudomonadati</taxon>
        <taxon>Bacteroidota</taxon>
        <taxon>Sphingobacteriia</taxon>
        <taxon>Sphingobacteriales</taxon>
        <taxon>Sphingobacteriaceae</taxon>
        <taxon>Sphingobacterium</taxon>
    </lineage>
</organism>
<dbReference type="SUPFAM" id="SSF56935">
    <property type="entry name" value="Porins"/>
    <property type="match status" value="1"/>
</dbReference>
<keyword evidence="3 7" id="KW-1134">Transmembrane beta strand</keyword>
<evidence type="ECO:0000256" key="2">
    <source>
        <dbReference type="ARBA" id="ARBA00022448"/>
    </source>
</evidence>
<dbReference type="Gene3D" id="2.170.130.10">
    <property type="entry name" value="TonB-dependent receptor, plug domain"/>
    <property type="match status" value="1"/>
</dbReference>
<keyword evidence="5 7" id="KW-0472">Membrane</keyword>
<comment type="caution">
    <text evidence="10">The sequence shown here is derived from an EMBL/GenBank/DDBJ whole genome shotgun (WGS) entry which is preliminary data.</text>
</comment>
<evidence type="ECO:0000313" key="11">
    <source>
        <dbReference type="Proteomes" id="UP000245627"/>
    </source>
</evidence>
<evidence type="ECO:0000256" key="3">
    <source>
        <dbReference type="ARBA" id="ARBA00022452"/>
    </source>
</evidence>
<keyword evidence="11" id="KW-1185">Reference proteome</keyword>
<proteinExistence type="inferred from homology"/>
<keyword evidence="2 7" id="KW-0813">Transport</keyword>
<evidence type="ECO:0000256" key="8">
    <source>
        <dbReference type="SAM" id="SignalP"/>
    </source>
</evidence>
<reference evidence="10 11" key="1">
    <citation type="submission" date="2018-04" db="EMBL/GenBank/DDBJ databases">
        <title>Sphingobacterium cortibacter sp. nov.</title>
        <authorList>
            <person name="Li Y."/>
        </authorList>
    </citation>
    <scope>NUCLEOTIDE SEQUENCE [LARGE SCALE GENOMIC DNA]</scope>
    <source>
        <strain evidence="10 11">2c-3</strain>
    </source>
</reference>
<accession>A0A2T8HMY1</accession>
<feature type="signal peptide" evidence="8">
    <location>
        <begin position="1"/>
        <end position="21"/>
    </location>
</feature>
<dbReference type="InterPro" id="IPR036942">
    <property type="entry name" value="Beta-barrel_TonB_sf"/>
</dbReference>
<dbReference type="Pfam" id="PF13715">
    <property type="entry name" value="CarbopepD_reg_2"/>
    <property type="match status" value="1"/>
</dbReference>
<evidence type="ECO:0000256" key="7">
    <source>
        <dbReference type="PROSITE-ProRule" id="PRU01360"/>
    </source>
</evidence>
<dbReference type="Gene3D" id="2.60.40.1120">
    <property type="entry name" value="Carboxypeptidase-like, regulatory domain"/>
    <property type="match status" value="1"/>
</dbReference>
<evidence type="ECO:0000259" key="9">
    <source>
        <dbReference type="Pfam" id="PF07715"/>
    </source>
</evidence>
<dbReference type="SUPFAM" id="SSF49464">
    <property type="entry name" value="Carboxypeptidase regulatory domain-like"/>
    <property type="match status" value="1"/>
</dbReference>
<gene>
    <name evidence="10" type="ORF">DC487_04065</name>
</gene>
<sequence>MKQKLLSFILLLACLSTSLYAQERQIRGNVTGSNGTALAGVSVSVLGSSLATQTDGNGNYSIRAENGKTLVFSYVGYTGRRIEIGTQSTVNVTLSLGTESLEEIVVTGAYGIQTSARSTSYNAQVVNQDQLNPIRQTNINNALAGKVAGLQVRSQSAAALGRETSIRLRGESGLGSGTGVIYVVDGTILPNSNDINLDDVESVTVLQGPAASALFGSQGAGGAIVMTLIKGKSTPGVGINVNIGAQFEKPYILPNYQNLYAGGTNDQWRTYTWQQGHPEEWRALDGKIYKDTYDDVSWGPRMDGSEYIPWYAWYPGHDRSFQTANLTANPNNIRDFYETGVTLNNGITFRQSTEKLDFKVTYNNQYVNGLIPESSLKRNNINVASAYRVTDKFEIGTNINYINGQLNGFISDDYGNSATGAFSQWMHRDLDFGILEELRGLNINGIYASWNRPNPTQYNPASPDNFYKGNYYFNPYTFLDFTKRITNNDRLFGDVYASYKIIDGLTVKATYRKQQNTTFTEGRDYSELQASHTQAGMFAGYNTNNSYANRQNLEFLASFNRKIQDWSVNANVGTDFFSMTTKANGGNTVQGLVVPNGFFLSNSRQTPTLTNPRTMEKYNAIFGTATVGYKDMVFVNGTLRNDWFSTLPADNNDVLSKSFGASFVFSDLLPETTKDWLSFGKVRYSWGEIPQALGTTTSPFGAYRFPGMNYTINNNQWNGNILMPTPDQLVNPNIRGAVATQQELGIDLEFLRNRVGLSATYWDGTEVNFPFALSINGASGYTSLLTNIGKITKKGFELQLRGSPIRTAEFNWNVNLTYSKLINNDVVSLSPENNVTRTGAVANVAFAALPQIYHEEGKRWGQLIGSGIMRNEQGVPILDAAGYYQRQDNISYGSVLPDFTGGIQNTFTYKGFNLAFNIDYQFGGKFSSLSSMFGAFSGVTQRTAEINDRGFNVRDAVEDGGGKKTTGVNANGEAVEFYVPVRTYYENAYGRRTTDEFIFDLDFIKLREISFGYELPAKKMNLERYGIQNANISVVGRNLWLIHSKTDGEFDPSEISGIAGERSQLPGTRGWGFNLRVGF</sequence>
<comment type="subcellular location">
    <subcellularLocation>
        <location evidence="1 7">Cell outer membrane</location>
        <topology evidence="1 7">Multi-pass membrane protein</topology>
    </subcellularLocation>
</comment>